<keyword evidence="1" id="KW-0472">Membrane</keyword>
<sequence length="123" mass="13582">MKSVSVEEMADRIAALMGDRLGVRGRTLADKLRRGGGRLPKRIRAEAEVLSRAVAEAGHPVLAARMDRARVAAAFDACLRYLRPIGSRQRWLNRLLDFAAQVAFVLLATGLLLLSTLVWRGFL</sequence>
<evidence type="ECO:0000313" key="2">
    <source>
        <dbReference type="EMBL" id="MCT8328023.1"/>
    </source>
</evidence>
<gene>
    <name evidence="2" type="ORF">N5I32_00680</name>
</gene>
<protein>
    <submittedName>
        <fullName evidence="2">Uncharacterized protein</fullName>
    </submittedName>
</protein>
<keyword evidence="3" id="KW-1185">Reference proteome</keyword>
<evidence type="ECO:0000256" key="1">
    <source>
        <dbReference type="SAM" id="Phobius"/>
    </source>
</evidence>
<proteinExistence type="predicted"/>
<dbReference type="Proteomes" id="UP001205601">
    <property type="component" value="Unassembled WGS sequence"/>
</dbReference>
<feature type="transmembrane region" description="Helical" evidence="1">
    <location>
        <begin position="98"/>
        <end position="119"/>
    </location>
</feature>
<keyword evidence="1" id="KW-0812">Transmembrane</keyword>
<comment type="caution">
    <text evidence="2">The sequence shown here is derived from an EMBL/GenBank/DDBJ whole genome shotgun (WGS) entry which is preliminary data.</text>
</comment>
<reference evidence="3" key="1">
    <citation type="submission" date="2023-07" db="EMBL/GenBank/DDBJ databases">
        <title>Defluviimonas sediminis sp. nov., isolated from mangrove sediment.</title>
        <authorList>
            <person name="Liu L."/>
            <person name="Li J."/>
            <person name="Huang Y."/>
            <person name="Pan J."/>
            <person name="Li M."/>
        </authorList>
    </citation>
    <scope>NUCLEOTIDE SEQUENCE [LARGE SCALE GENOMIC DNA]</scope>
    <source>
        <strain evidence="3">FT324</strain>
    </source>
</reference>
<dbReference type="RefSeq" id="WP_261493469.1">
    <property type="nucleotide sequence ID" value="NZ_JAOCQF010000001.1"/>
</dbReference>
<keyword evidence="1" id="KW-1133">Transmembrane helix</keyword>
<dbReference type="EMBL" id="JAOCQF010000001">
    <property type="protein sequence ID" value="MCT8328023.1"/>
    <property type="molecule type" value="Genomic_DNA"/>
</dbReference>
<name>A0ABT2NGH4_9RHOB</name>
<organism evidence="2 3">
    <name type="scientific">Albidovulum sediminis</name>
    <dbReference type="NCBI Taxonomy" id="3066345"/>
    <lineage>
        <taxon>Bacteria</taxon>
        <taxon>Pseudomonadati</taxon>
        <taxon>Pseudomonadota</taxon>
        <taxon>Alphaproteobacteria</taxon>
        <taxon>Rhodobacterales</taxon>
        <taxon>Paracoccaceae</taxon>
        <taxon>Albidovulum</taxon>
    </lineage>
</organism>
<accession>A0ABT2NGH4</accession>
<evidence type="ECO:0000313" key="3">
    <source>
        <dbReference type="Proteomes" id="UP001205601"/>
    </source>
</evidence>